<evidence type="ECO:0000256" key="18">
    <source>
        <dbReference type="ARBA" id="ARBA00030800"/>
    </source>
</evidence>
<keyword evidence="7" id="KW-0963">Cytoplasm</keyword>
<comment type="function">
    <text evidence="17">Member of the two-component regulatory system NreB/NreC involved in the control of dissimilatory nitrate/nitrite reduction in response to oxygen. NreB functions as a direct oxygen sensor histidine kinase which is autophosphorylated, in the absence of oxygen, probably at the conserved histidine residue, and transfers its phosphate group probably to a conserved aspartate residue of NreC. NreB/NreC activates the expression of the nitrate (narGHJI) and nitrite (nir) reductase operons, as well as the putative nitrate transporter gene narT.</text>
</comment>
<dbReference type="Gene3D" id="3.30.565.10">
    <property type="entry name" value="Histidine kinase-like ATPase, C-terminal domain"/>
    <property type="match status" value="2"/>
</dbReference>
<dbReference type="GO" id="GO:0005524">
    <property type="term" value="F:ATP binding"/>
    <property type="evidence" value="ECO:0007669"/>
    <property type="project" value="UniProtKB-KW"/>
</dbReference>
<evidence type="ECO:0000256" key="19">
    <source>
        <dbReference type="PROSITE-ProRule" id="PRU00169"/>
    </source>
</evidence>
<keyword evidence="11" id="KW-0547">Nucleotide-binding</keyword>
<sequence>MKESTFAPQPTSDTGFLGSSQMHQQIRDFAWEESLLGPISSWPQSLRTAVHIMLGSDYPMAIWWGRDMIMLNNDAYMHFMGNRQQASLGKPAKLMWADIWEVVGPMFNKVLDTGEAWFADKLLLYNERKGFKEEAYFTFSCSPIIQEDGSVGGIFCTSSEETRQVLSERRLETLRQIGAVSVKSGSIADVSSELCSILGASKRDTPFALLYNCVNNSLALSNYTQVSFAKELKLIPALASGAAWPLQQYAKMVAPVLLEDLSALLPHLVLPDHQMLPQRALALPIVGSGREQLSGWLIIGISPLLEYDEQYVNFLNLLHTHVNALCSNVRVVEQEKERNRKLLELNDAKTAFFSNISHEFRTPITLMLGPVESLLEQEAFRSEQEKQQLEMIRRNGLRLLKQVNYLLNFSSIESGKAKAGFCAVDLASFTKELGSTFTSVMERAGLKYSINCDAVTEPFYVDPEMWEKIIYNLLSNAFKFTLEGEVTLRLIDHSEEVELQVQDTGVGIAPDELPQIFNRFHKIQNNCGRSYEGSGIGLSMVAELVKMHHGSITVDSAPGKGSSFSVVLKKGKEHLPFESIISSDARTYQVSGKEGANPYLIEAGSWLATNDDTTGYSDQTNNTEAGQLKSTVLLTDDNQDMLAYIKRVLEPSYRVLTSSNGQEALAHLRSEAVDVVLSDSMMPVMDGIALLQEIRKQPKLSALPVILLSAQAGEEEKLRGLGLGADDYMTKPFSARELLVRIKSQLQIAELRKNALQREHRLLLESQELKAELTDILANMSDAFIVLDKDLRYTYINDNAGKFTNRTEVDFIGNVIWDVFPELEGTIFYDKVLEAKQTGQEVQFDMEYPTLNAWFDVKVYPYKQGLSMYICNTTVRKMEEQARQELEMRFKVMADAAPVLIWISEFGNEPIYFNKSWLKFRGRSLEQEQQNGWLQGVHPDDQALLLDNYKAALRTHKPYEMELRLLGADGAYHWFLNHGVPRFMPDGSFAGYIGASVDITKRKWAEDLLSKYNRDLEEKVAERTQALQFANTMLQEEIASKKKAQASLSRSHEQLRALTSHLQVMREEERKYIARELHDELGQAFTALKIDVVLLLKKLATGNVEQKLLQEELENMQKTINGSIKSVRDIVAALRPAVLDNFGLLSEVESQAQDFQKRTTIAVEVNAELDYIALDREISIEIFRIIQETLTNVARHAGATAVTIDVTKSEAHFCFTISDNGKGMAPDSLTDMRTFGLLGMHERAARIGANLLFDSSPETGTKVRLDVPLGQMQHISI</sequence>
<evidence type="ECO:0000313" key="25">
    <source>
        <dbReference type="EMBL" id="MBC5992261.1"/>
    </source>
</evidence>
<evidence type="ECO:0000256" key="9">
    <source>
        <dbReference type="ARBA" id="ARBA00022679"/>
    </source>
</evidence>
<keyword evidence="10" id="KW-0479">Metal-binding</keyword>
<feature type="domain" description="Histidine kinase" evidence="21">
    <location>
        <begin position="1076"/>
        <end position="1271"/>
    </location>
</feature>
<dbReference type="Proteomes" id="UP000603640">
    <property type="component" value="Unassembled WGS sequence"/>
</dbReference>
<dbReference type="Gene3D" id="1.20.5.1930">
    <property type="match status" value="1"/>
</dbReference>
<dbReference type="Pfam" id="PF00512">
    <property type="entry name" value="HisKA"/>
    <property type="match status" value="1"/>
</dbReference>
<dbReference type="InterPro" id="IPR005467">
    <property type="entry name" value="His_kinase_dom"/>
</dbReference>
<keyword evidence="15" id="KW-0902">Two-component regulatory system</keyword>
<dbReference type="PANTHER" id="PTHR43547:SF2">
    <property type="entry name" value="HYBRID SIGNAL TRANSDUCTION HISTIDINE KINASE C"/>
    <property type="match status" value="1"/>
</dbReference>
<dbReference type="PROSITE" id="PS50113">
    <property type="entry name" value="PAC"/>
    <property type="match status" value="1"/>
</dbReference>
<dbReference type="Pfam" id="PF07730">
    <property type="entry name" value="HisKA_3"/>
    <property type="match status" value="1"/>
</dbReference>
<dbReference type="Pfam" id="PF00072">
    <property type="entry name" value="Response_reg"/>
    <property type="match status" value="1"/>
</dbReference>
<evidence type="ECO:0000256" key="13">
    <source>
        <dbReference type="ARBA" id="ARBA00022840"/>
    </source>
</evidence>
<evidence type="ECO:0000259" key="23">
    <source>
        <dbReference type="PROSITE" id="PS50112"/>
    </source>
</evidence>
<dbReference type="SMART" id="SM00388">
    <property type="entry name" value="HisKA"/>
    <property type="match status" value="1"/>
</dbReference>
<keyword evidence="6" id="KW-0004">4Fe-4S</keyword>
<keyword evidence="16" id="KW-0411">Iron-sulfur</keyword>
<evidence type="ECO:0000256" key="3">
    <source>
        <dbReference type="ARBA" id="ARBA00004496"/>
    </source>
</evidence>
<dbReference type="PROSITE" id="PS50109">
    <property type="entry name" value="HIS_KIN"/>
    <property type="match status" value="2"/>
</dbReference>
<evidence type="ECO:0000256" key="20">
    <source>
        <dbReference type="SAM" id="Coils"/>
    </source>
</evidence>
<dbReference type="Pfam" id="PF08447">
    <property type="entry name" value="PAS_3"/>
    <property type="match status" value="1"/>
</dbReference>
<dbReference type="SMART" id="SM00448">
    <property type="entry name" value="REC"/>
    <property type="match status" value="1"/>
</dbReference>
<dbReference type="SUPFAM" id="SSF55874">
    <property type="entry name" value="ATPase domain of HSP90 chaperone/DNA topoisomerase II/histidine kinase"/>
    <property type="match status" value="2"/>
</dbReference>
<dbReference type="Gene3D" id="3.30.450.20">
    <property type="entry name" value="PAS domain"/>
    <property type="match status" value="3"/>
</dbReference>
<evidence type="ECO:0000259" key="24">
    <source>
        <dbReference type="PROSITE" id="PS50113"/>
    </source>
</evidence>
<dbReference type="SMART" id="SM00091">
    <property type="entry name" value="PAS"/>
    <property type="match status" value="2"/>
</dbReference>
<evidence type="ECO:0000256" key="14">
    <source>
        <dbReference type="ARBA" id="ARBA00023004"/>
    </source>
</evidence>
<dbReference type="InterPro" id="IPR003661">
    <property type="entry name" value="HisK_dim/P_dom"/>
</dbReference>
<dbReference type="InterPro" id="IPR036890">
    <property type="entry name" value="HATPase_C_sf"/>
</dbReference>
<dbReference type="InterPro" id="IPR013656">
    <property type="entry name" value="PAS_4"/>
</dbReference>
<evidence type="ECO:0000256" key="4">
    <source>
        <dbReference type="ARBA" id="ARBA00012438"/>
    </source>
</evidence>
<dbReference type="CDD" id="cd00082">
    <property type="entry name" value="HisKA"/>
    <property type="match status" value="1"/>
</dbReference>
<evidence type="ECO:0000256" key="10">
    <source>
        <dbReference type="ARBA" id="ARBA00022723"/>
    </source>
</evidence>
<dbReference type="CDD" id="cd16917">
    <property type="entry name" value="HATPase_UhpB-NarQ-NarX-like"/>
    <property type="match status" value="1"/>
</dbReference>
<feature type="modified residue" description="4-aspartylphosphate" evidence="19">
    <location>
        <position position="679"/>
    </location>
</feature>
<feature type="domain" description="PAC" evidence="24">
    <location>
        <begin position="959"/>
        <end position="1011"/>
    </location>
</feature>
<comment type="catalytic activity">
    <reaction evidence="1">
        <text>ATP + protein L-histidine = ADP + protein N-phospho-L-histidine.</text>
        <dbReference type="EC" id="2.7.13.3"/>
    </reaction>
</comment>
<keyword evidence="9" id="KW-0808">Transferase</keyword>
<keyword evidence="13" id="KW-0067">ATP-binding</keyword>
<name>A0A923SJ22_9BACT</name>
<dbReference type="EMBL" id="JACRVF010000001">
    <property type="protein sequence ID" value="MBC5992261.1"/>
    <property type="molecule type" value="Genomic_DNA"/>
</dbReference>
<dbReference type="FunFam" id="3.30.565.10:FF:000037">
    <property type="entry name" value="Hybrid sensor histidine kinase/response regulator"/>
    <property type="match status" value="1"/>
</dbReference>
<evidence type="ECO:0000256" key="16">
    <source>
        <dbReference type="ARBA" id="ARBA00023014"/>
    </source>
</evidence>
<dbReference type="EC" id="2.7.13.3" evidence="4"/>
<evidence type="ECO:0000256" key="2">
    <source>
        <dbReference type="ARBA" id="ARBA00001966"/>
    </source>
</evidence>
<comment type="subcellular location">
    <subcellularLocation>
        <location evidence="3">Cytoplasm</location>
    </subcellularLocation>
</comment>
<dbReference type="RefSeq" id="WP_187066212.1">
    <property type="nucleotide sequence ID" value="NZ_JACRVF010000001.1"/>
</dbReference>
<keyword evidence="12" id="KW-0418">Kinase</keyword>
<dbReference type="CDD" id="cd17574">
    <property type="entry name" value="REC_OmpR"/>
    <property type="match status" value="1"/>
</dbReference>
<dbReference type="SUPFAM" id="SSF52172">
    <property type="entry name" value="CheY-like"/>
    <property type="match status" value="1"/>
</dbReference>
<proteinExistence type="predicted"/>
<keyword evidence="26" id="KW-1185">Reference proteome</keyword>
<evidence type="ECO:0000313" key="26">
    <source>
        <dbReference type="Proteomes" id="UP000603640"/>
    </source>
</evidence>
<dbReference type="Pfam" id="PF02518">
    <property type="entry name" value="HATPase_c"/>
    <property type="match status" value="2"/>
</dbReference>
<evidence type="ECO:0000256" key="7">
    <source>
        <dbReference type="ARBA" id="ARBA00022490"/>
    </source>
</evidence>
<dbReference type="PANTHER" id="PTHR43547">
    <property type="entry name" value="TWO-COMPONENT HISTIDINE KINASE"/>
    <property type="match status" value="1"/>
</dbReference>
<dbReference type="GO" id="GO:0051539">
    <property type="term" value="F:4 iron, 4 sulfur cluster binding"/>
    <property type="evidence" value="ECO:0007669"/>
    <property type="project" value="UniProtKB-KW"/>
</dbReference>
<dbReference type="FunFam" id="3.30.450.20:FF:000099">
    <property type="entry name" value="Sensory box sensor histidine kinase"/>
    <property type="match status" value="1"/>
</dbReference>
<dbReference type="InterPro" id="IPR035965">
    <property type="entry name" value="PAS-like_dom_sf"/>
</dbReference>
<dbReference type="NCBIfam" id="TIGR00229">
    <property type="entry name" value="sensory_box"/>
    <property type="match status" value="1"/>
</dbReference>
<feature type="domain" description="PAS" evidence="23">
    <location>
        <begin position="769"/>
        <end position="814"/>
    </location>
</feature>
<dbReference type="GO" id="GO:0046872">
    <property type="term" value="F:metal ion binding"/>
    <property type="evidence" value="ECO:0007669"/>
    <property type="project" value="UniProtKB-KW"/>
</dbReference>
<evidence type="ECO:0000256" key="11">
    <source>
        <dbReference type="ARBA" id="ARBA00022741"/>
    </source>
</evidence>
<feature type="domain" description="Response regulatory" evidence="22">
    <location>
        <begin position="631"/>
        <end position="746"/>
    </location>
</feature>
<comment type="caution">
    <text evidence="25">The sequence shown here is derived from an EMBL/GenBank/DDBJ whole genome shotgun (WGS) entry which is preliminary data.</text>
</comment>
<gene>
    <name evidence="25" type="ORF">H8S84_05365</name>
</gene>
<dbReference type="GO" id="GO:0046983">
    <property type="term" value="F:protein dimerization activity"/>
    <property type="evidence" value="ECO:0007669"/>
    <property type="project" value="InterPro"/>
</dbReference>
<evidence type="ECO:0000256" key="15">
    <source>
        <dbReference type="ARBA" id="ARBA00023012"/>
    </source>
</evidence>
<protein>
    <recommendedName>
        <fullName evidence="5">Oxygen sensor histidine kinase NreB</fullName>
        <ecNumber evidence="4">2.7.13.3</ecNumber>
    </recommendedName>
    <alternativeName>
        <fullName evidence="18">Nitrogen regulation protein B</fullName>
    </alternativeName>
</protein>
<dbReference type="Gene3D" id="3.40.50.2300">
    <property type="match status" value="1"/>
</dbReference>
<dbReference type="InterPro" id="IPR036097">
    <property type="entry name" value="HisK_dim/P_sf"/>
</dbReference>
<dbReference type="Gene3D" id="1.10.287.130">
    <property type="match status" value="1"/>
</dbReference>
<evidence type="ECO:0000256" key="12">
    <source>
        <dbReference type="ARBA" id="ARBA00022777"/>
    </source>
</evidence>
<evidence type="ECO:0000256" key="6">
    <source>
        <dbReference type="ARBA" id="ARBA00022485"/>
    </source>
</evidence>
<dbReference type="Pfam" id="PF08448">
    <property type="entry name" value="PAS_4"/>
    <property type="match status" value="1"/>
</dbReference>
<feature type="domain" description="Histidine kinase" evidence="21">
    <location>
        <begin position="355"/>
        <end position="572"/>
    </location>
</feature>
<dbReference type="GO" id="GO:0005737">
    <property type="term" value="C:cytoplasm"/>
    <property type="evidence" value="ECO:0007669"/>
    <property type="project" value="UniProtKB-SubCell"/>
</dbReference>
<dbReference type="SMART" id="SM00387">
    <property type="entry name" value="HATPase_c"/>
    <property type="match status" value="2"/>
</dbReference>
<dbReference type="InterPro" id="IPR011006">
    <property type="entry name" value="CheY-like_superfamily"/>
</dbReference>
<dbReference type="GO" id="GO:0016020">
    <property type="term" value="C:membrane"/>
    <property type="evidence" value="ECO:0007669"/>
    <property type="project" value="InterPro"/>
</dbReference>
<evidence type="ECO:0000259" key="21">
    <source>
        <dbReference type="PROSITE" id="PS50109"/>
    </source>
</evidence>
<dbReference type="InterPro" id="IPR013655">
    <property type="entry name" value="PAS_fold_3"/>
</dbReference>
<evidence type="ECO:0000256" key="5">
    <source>
        <dbReference type="ARBA" id="ARBA00017322"/>
    </source>
</evidence>
<dbReference type="InterPro" id="IPR004358">
    <property type="entry name" value="Sig_transdc_His_kin-like_C"/>
</dbReference>
<accession>A0A923SJ22</accession>
<dbReference type="PROSITE" id="PS50110">
    <property type="entry name" value="RESPONSE_REGULATORY"/>
    <property type="match status" value="1"/>
</dbReference>
<feature type="coiled-coil region" evidence="20">
    <location>
        <begin position="739"/>
        <end position="766"/>
    </location>
</feature>
<dbReference type="PROSITE" id="PS50112">
    <property type="entry name" value="PAS"/>
    <property type="match status" value="1"/>
</dbReference>
<evidence type="ECO:0000256" key="8">
    <source>
        <dbReference type="ARBA" id="ARBA00022553"/>
    </source>
</evidence>
<keyword evidence="8 19" id="KW-0597">Phosphoprotein</keyword>
<dbReference type="InterPro" id="IPR003594">
    <property type="entry name" value="HATPase_dom"/>
</dbReference>
<evidence type="ECO:0000256" key="17">
    <source>
        <dbReference type="ARBA" id="ARBA00024827"/>
    </source>
</evidence>
<comment type="cofactor">
    <cofactor evidence="2">
        <name>[4Fe-4S] cluster</name>
        <dbReference type="ChEBI" id="CHEBI:49883"/>
    </cofactor>
</comment>
<reference evidence="25" key="1">
    <citation type="submission" date="2020-08" db="EMBL/GenBank/DDBJ databases">
        <title>Pontibacter sp. SD6 16S ribosomal RNA gene Genome sequencing and assembly.</title>
        <authorList>
            <person name="Kang M."/>
        </authorList>
    </citation>
    <scope>NUCLEOTIDE SEQUENCE</scope>
    <source>
        <strain evidence="25">SD6</strain>
    </source>
</reference>
<dbReference type="SUPFAM" id="SSF55785">
    <property type="entry name" value="PYP-like sensor domain (PAS domain)"/>
    <property type="match status" value="3"/>
</dbReference>
<dbReference type="InterPro" id="IPR000014">
    <property type="entry name" value="PAS"/>
</dbReference>
<keyword evidence="14" id="KW-0408">Iron</keyword>
<organism evidence="25 26">
    <name type="scientific">Pontibacter cellulosilyticus</name>
    <dbReference type="NCBI Taxonomy" id="1720253"/>
    <lineage>
        <taxon>Bacteria</taxon>
        <taxon>Pseudomonadati</taxon>
        <taxon>Bacteroidota</taxon>
        <taxon>Cytophagia</taxon>
        <taxon>Cytophagales</taxon>
        <taxon>Hymenobacteraceae</taxon>
        <taxon>Pontibacter</taxon>
    </lineage>
</organism>
<dbReference type="AlphaFoldDB" id="A0A923SJ22"/>
<dbReference type="InterPro" id="IPR011712">
    <property type="entry name" value="Sig_transdc_His_kin_sub3_dim/P"/>
</dbReference>
<evidence type="ECO:0000259" key="22">
    <source>
        <dbReference type="PROSITE" id="PS50110"/>
    </source>
</evidence>
<dbReference type="InterPro" id="IPR000700">
    <property type="entry name" value="PAS-assoc_C"/>
</dbReference>
<dbReference type="InterPro" id="IPR001789">
    <property type="entry name" value="Sig_transdc_resp-reg_receiver"/>
</dbReference>
<dbReference type="SUPFAM" id="SSF47384">
    <property type="entry name" value="Homodimeric domain of signal transducing histidine kinase"/>
    <property type="match status" value="1"/>
</dbReference>
<dbReference type="GO" id="GO:0000155">
    <property type="term" value="F:phosphorelay sensor kinase activity"/>
    <property type="evidence" value="ECO:0007669"/>
    <property type="project" value="InterPro"/>
</dbReference>
<keyword evidence="20" id="KW-0175">Coiled coil</keyword>
<evidence type="ECO:0000256" key="1">
    <source>
        <dbReference type="ARBA" id="ARBA00000085"/>
    </source>
</evidence>
<dbReference type="PRINTS" id="PR00344">
    <property type="entry name" value="BCTRLSENSOR"/>
</dbReference>
<dbReference type="CDD" id="cd00130">
    <property type="entry name" value="PAS"/>
    <property type="match status" value="2"/>
</dbReference>